<proteinExistence type="predicted"/>
<keyword evidence="1" id="KW-0812">Transmembrane</keyword>
<evidence type="ECO:0000256" key="1">
    <source>
        <dbReference type="SAM" id="Phobius"/>
    </source>
</evidence>
<accession>A0AAV4X2H5</accession>
<protein>
    <submittedName>
        <fullName evidence="2">Uncharacterized protein</fullName>
    </submittedName>
</protein>
<dbReference type="AlphaFoldDB" id="A0AAV4X2H5"/>
<dbReference type="Proteomes" id="UP001054945">
    <property type="component" value="Unassembled WGS sequence"/>
</dbReference>
<evidence type="ECO:0000313" key="2">
    <source>
        <dbReference type="EMBL" id="GIY89451.1"/>
    </source>
</evidence>
<name>A0AAV4X2H5_CAEEX</name>
<reference evidence="2 3" key="1">
    <citation type="submission" date="2021-06" db="EMBL/GenBank/DDBJ databases">
        <title>Caerostris extrusa draft genome.</title>
        <authorList>
            <person name="Kono N."/>
            <person name="Arakawa K."/>
        </authorList>
    </citation>
    <scope>NUCLEOTIDE SEQUENCE [LARGE SCALE GENOMIC DNA]</scope>
</reference>
<organism evidence="2 3">
    <name type="scientific">Caerostris extrusa</name>
    <name type="common">Bark spider</name>
    <name type="synonym">Caerostris bankana</name>
    <dbReference type="NCBI Taxonomy" id="172846"/>
    <lineage>
        <taxon>Eukaryota</taxon>
        <taxon>Metazoa</taxon>
        <taxon>Ecdysozoa</taxon>
        <taxon>Arthropoda</taxon>
        <taxon>Chelicerata</taxon>
        <taxon>Arachnida</taxon>
        <taxon>Araneae</taxon>
        <taxon>Araneomorphae</taxon>
        <taxon>Entelegynae</taxon>
        <taxon>Araneoidea</taxon>
        <taxon>Araneidae</taxon>
        <taxon>Caerostris</taxon>
    </lineage>
</organism>
<evidence type="ECO:0000313" key="3">
    <source>
        <dbReference type="Proteomes" id="UP001054945"/>
    </source>
</evidence>
<sequence length="138" mass="15639">MNVYRDVCISFHTEVILDILESVGALDLMGFSESGIAVWTLSAGAGEAFAAVVLWRRNRRGVSGYLHSLSEITGPIKDTDLNWVRELLEKVNTLDYWLKSNGENNPLTVHKLLQDVKKGLQKRPLQQRLGWGVQRKKY</sequence>
<keyword evidence="1" id="KW-0472">Membrane</keyword>
<comment type="caution">
    <text evidence="2">The sequence shown here is derived from an EMBL/GenBank/DDBJ whole genome shotgun (WGS) entry which is preliminary data.</text>
</comment>
<gene>
    <name evidence="2" type="ORF">CEXT_189041</name>
</gene>
<dbReference type="EMBL" id="BPLR01017206">
    <property type="protein sequence ID" value="GIY89451.1"/>
    <property type="molecule type" value="Genomic_DNA"/>
</dbReference>
<keyword evidence="3" id="KW-1185">Reference proteome</keyword>
<feature type="transmembrane region" description="Helical" evidence="1">
    <location>
        <begin position="36"/>
        <end position="55"/>
    </location>
</feature>
<keyword evidence="1" id="KW-1133">Transmembrane helix</keyword>